<comment type="caution">
    <text evidence="1">The sequence shown here is derived from an EMBL/GenBank/DDBJ whole genome shotgun (WGS) entry which is preliminary data.</text>
</comment>
<gene>
    <name evidence="1" type="ORF">ST47_g9127</name>
</gene>
<dbReference type="AlphaFoldDB" id="A0A162XJZ8"/>
<reference evidence="1 2" key="1">
    <citation type="journal article" date="2016" name="Sci. Rep.">
        <title>Draft genome sequencing and secretome analysis of fungal phytopathogen Ascochyta rabiei provides insight into the necrotrophic effector repertoire.</title>
        <authorList>
            <person name="Verma S."/>
            <person name="Gazara R.K."/>
            <person name="Nizam S."/>
            <person name="Parween S."/>
            <person name="Chattopadhyay D."/>
            <person name="Verma P.K."/>
        </authorList>
    </citation>
    <scope>NUCLEOTIDE SEQUENCE [LARGE SCALE GENOMIC DNA]</scope>
    <source>
        <strain evidence="1 2">ArDII</strain>
    </source>
</reference>
<accession>A0A162XJZ8</accession>
<keyword evidence="2" id="KW-1185">Reference proteome</keyword>
<dbReference type="OrthoDB" id="3791024at2759"/>
<evidence type="ECO:0000313" key="1">
    <source>
        <dbReference type="EMBL" id="KZM19590.1"/>
    </source>
</evidence>
<dbReference type="Proteomes" id="UP000076837">
    <property type="component" value="Unassembled WGS sequence"/>
</dbReference>
<evidence type="ECO:0000313" key="2">
    <source>
        <dbReference type="Proteomes" id="UP000076837"/>
    </source>
</evidence>
<organism evidence="1 2">
    <name type="scientific">Didymella rabiei</name>
    <name type="common">Chickpea ascochyta blight fungus</name>
    <name type="synonym">Mycosphaerella rabiei</name>
    <dbReference type="NCBI Taxonomy" id="5454"/>
    <lineage>
        <taxon>Eukaryota</taxon>
        <taxon>Fungi</taxon>
        <taxon>Dikarya</taxon>
        <taxon>Ascomycota</taxon>
        <taxon>Pezizomycotina</taxon>
        <taxon>Dothideomycetes</taxon>
        <taxon>Pleosporomycetidae</taxon>
        <taxon>Pleosporales</taxon>
        <taxon>Pleosporineae</taxon>
        <taxon>Didymellaceae</taxon>
        <taxon>Ascochyta</taxon>
    </lineage>
</organism>
<name>A0A162XJZ8_DIDRA</name>
<proteinExistence type="predicted"/>
<dbReference type="EMBL" id="JYNV01000290">
    <property type="protein sequence ID" value="KZM19590.1"/>
    <property type="molecule type" value="Genomic_DNA"/>
</dbReference>
<protein>
    <submittedName>
        <fullName evidence="1">Uncharacterized protein</fullName>
    </submittedName>
</protein>
<sequence>MSNLANTLSRRLHARAISLSVIPTQHAVFSKSLNIDALKQRAADWEPMLSLARLKTASKCNDGTDVAHMGMYSTFDPGATHPLLLSSALPMSLAGSMSMDRRSSVRVSLKFQTILIASSLHHNTEVQQSVPVPAVGNLKPWPYSLPRVLRPQVGTTYDLTYGDSAGGGRAGDVMVGVLQKVLYGIPEPDGVGEQNEDAANSLWQKVLHGAQEEGGEEGKAGC</sequence>